<dbReference type="EMBL" id="JAYMYQ010000004">
    <property type="protein sequence ID" value="KAK7338842.1"/>
    <property type="molecule type" value="Genomic_DNA"/>
</dbReference>
<accession>A0AAN9LRL5</accession>
<evidence type="ECO:0000313" key="1">
    <source>
        <dbReference type="EMBL" id="KAK7338842.1"/>
    </source>
</evidence>
<dbReference type="Proteomes" id="UP001367508">
    <property type="component" value="Unassembled WGS sequence"/>
</dbReference>
<protein>
    <submittedName>
        <fullName evidence="1">Uncharacterized protein</fullName>
    </submittedName>
</protein>
<gene>
    <name evidence="1" type="ORF">VNO77_19475</name>
    <name evidence="2" type="ORF">VNO77_19476</name>
</gene>
<dbReference type="EMBL" id="JAYMYQ010000004">
    <property type="protein sequence ID" value="KAK7338843.1"/>
    <property type="molecule type" value="Genomic_DNA"/>
</dbReference>
<name>A0AAN9LRL5_CANGL</name>
<comment type="caution">
    <text evidence="1">The sequence shown here is derived from an EMBL/GenBank/DDBJ whole genome shotgun (WGS) entry which is preliminary data.</text>
</comment>
<organism evidence="1 3">
    <name type="scientific">Canavalia gladiata</name>
    <name type="common">Sword bean</name>
    <name type="synonym">Dolichos gladiatus</name>
    <dbReference type="NCBI Taxonomy" id="3824"/>
    <lineage>
        <taxon>Eukaryota</taxon>
        <taxon>Viridiplantae</taxon>
        <taxon>Streptophyta</taxon>
        <taxon>Embryophyta</taxon>
        <taxon>Tracheophyta</taxon>
        <taxon>Spermatophyta</taxon>
        <taxon>Magnoliopsida</taxon>
        <taxon>eudicotyledons</taxon>
        <taxon>Gunneridae</taxon>
        <taxon>Pentapetalae</taxon>
        <taxon>rosids</taxon>
        <taxon>fabids</taxon>
        <taxon>Fabales</taxon>
        <taxon>Fabaceae</taxon>
        <taxon>Papilionoideae</taxon>
        <taxon>50 kb inversion clade</taxon>
        <taxon>NPAAA clade</taxon>
        <taxon>indigoferoid/millettioid clade</taxon>
        <taxon>Phaseoleae</taxon>
        <taxon>Canavalia</taxon>
    </lineage>
</organism>
<proteinExistence type="predicted"/>
<keyword evidence="3" id="KW-1185">Reference proteome</keyword>
<reference evidence="1 3" key="1">
    <citation type="submission" date="2024-01" db="EMBL/GenBank/DDBJ databases">
        <title>The genomes of 5 underutilized Papilionoideae crops provide insights into root nodulation and disease resistanc.</title>
        <authorList>
            <person name="Jiang F."/>
        </authorList>
    </citation>
    <scope>NUCLEOTIDE SEQUENCE [LARGE SCALE GENOMIC DNA]</scope>
    <source>
        <strain evidence="1">LVBAO_FW01</strain>
        <tissue evidence="1">Leaves</tissue>
    </source>
</reference>
<evidence type="ECO:0000313" key="2">
    <source>
        <dbReference type="EMBL" id="KAK7338843.1"/>
    </source>
</evidence>
<dbReference type="AlphaFoldDB" id="A0AAN9LRL5"/>
<sequence length="89" mass="9932">MVLIPKKDYHFNSIRSRIEFLSREVRLETAQSGSWSSNSAFKAQYLVLHEPQSSSIEPQIDARSLQGTVAVTAVHGNADRRCSSSPKEV</sequence>
<evidence type="ECO:0000313" key="3">
    <source>
        <dbReference type="Proteomes" id="UP001367508"/>
    </source>
</evidence>